<proteinExistence type="predicted"/>
<feature type="region of interest" description="Disordered" evidence="1">
    <location>
        <begin position="44"/>
        <end position="64"/>
    </location>
</feature>
<feature type="compositionally biased region" description="Polar residues" evidence="1">
    <location>
        <begin position="45"/>
        <end position="62"/>
    </location>
</feature>
<evidence type="ECO:0000313" key="3">
    <source>
        <dbReference type="Proteomes" id="UP000799777"/>
    </source>
</evidence>
<sequence>MLVTQATRAYISSTKRLLLFWTSQDLATRRNRALTNPPIVLCLKGNSSPAKRRTPSSSSSPAYTLPFPTLNPPHPISAAAQRRQAFQIALDDTRAHLHTLNMRWPVTVMACDKQYAVQRDVLTKKDSDVLEKEIDELKAVLGKLRDYAVMLEMRAGDWRSG</sequence>
<comment type="caution">
    <text evidence="2">The sequence shown here is derived from an EMBL/GenBank/DDBJ whole genome shotgun (WGS) entry which is preliminary data.</text>
</comment>
<evidence type="ECO:0000313" key="2">
    <source>
        <dbReference type="EMBL" id="KAF2023119.1"/>
    </source>
</evidence>
<name>A0A9P4GX93_9PLEO</name>
<reference evidence="2" key="1">
    <citation type="journal article" date="2020" name="Stud. Mycol.">
        <title>101 Dothideomycetes genomes: a test case for predicting lifestyles and emergence of pathogens.</title>
        <authorList>
            <person name="Haridas S."/>
            <person name="Albert R."/>
            <person name="Binder M."/>
            <person name="Bloem J."/>
            <person name="Labutti K."/>
            <person name="Salamov A."/>
            <person name="Andreopoulos B."/>
            <person name="Baker S."/>
            <person name="Barry K."/>
            <person name="Bills G."/>
            <person name="Bluhm B."/>
            <person name="Cannon C."/>
            <person name="Castanera R."/>
            <person name="Culley D."/>
            <person name="Daum C."/>
            <person name="Ezra D."/>
            <person name="Gonzalez J."/>
            <person name="Henrissat B."/>
            <person name="Kuo A."/>
            <person name="Liang C."/>
            <person name="Lipzen A."/>
            <person name="Lutzoni F."/>
            <person name="Magnuson J."/>
            <person name="Mondo S."/>
            <person name="Nolan M."/>
            <person name="Ohm R."/>
            <person name="Pangilinan J."/>
            <person name="Park H.-J."/>
            <person name="Ramirez L."/>
            <person name="Alfaro M."/>
            <person name="Sun H."/>
            <person name="Tritt A."/>
            <person name="Yoshinaga Y."/>
            <person name="Zwiers L.-H."/>
            <person name="Turgeon B."/>
            <person name="Goodwin S."/>
            <person name="Spatafora J."/>
            <person name="Crous P."/>
            <person name="Grigoriev I."/>
        </authorList>
    </citation>
    <scope>NUCLEOTIDE SEQUENCE</scope>
    <source>
        <strain evidence="2">CBS 110217</strain>
    </source>
</reference>
<gene>
    <name evidence="2" type="ORF">EK21DRAFT_95162</name>
</gene>
<dbReference type="EMBL" id="ML978378">
    <property type="protein sequence ID" value="KAF2023119.1"/>
    <property type="molecule type" value="Genomic_DNA"/>
</dbReference>
<protein>
    <submittedName>
        <fullName evidence="2">Uncharacterized protein</fullName>
    </submittedName>
</protein>
<dbReference type="AlphaFoldDB" id="A0A9P4GX93"/>
<organism evidence="2 3">
    <name type="scientific">Setomelanomma holmii</name>
    <dbReference type="NCBI Taxonomy" id="210430"/>
    <lineage>
        <taxon>Eukaryota</taxon>
        <taxon>Fungi</taxon>
        <taxon>Dikarya</taxon>
        <taxon>Ascomycota</taxon>
        <taxon>Pezizomycotina</taxon>
        <taxon>Dothideomycetes</taxon>
        <taxon>Pleosporomycetidae</taxon>
        <taxon>Pleosporales</taxon>
        <taxon>Pleosporineae</taxon>
        <taxon>Phaeosphaeriaceae</taxon>
        <taxon>Setomelanomma</taxon>
    </lineage>
</organism>
<dbReference type="Proteomes" id="UP000799777">
    <property type="component" value="Unassembled WGS sequence"/>
</dbReference>
<accession>A0A9P4GX93</accession>
<evidence type="ECO:0000256" key="1">
    <source>
        <dbReference type="SAM" id="MobiDB-lite"/>
    </source>
</evidence>
<keyword evidence="3" id="KW-1185">Reference proteome</keyword>